<dbReference type="EMBL" id="GGEC01084508">
    <property type="protein sequence ID" value="MBX64992.1"/>
    <property type="molecule type" value="Transcribed_RNA"/>
</dbReference>
<dbReference type="AlphaFoldDB" id="A0A2P2QDD9"/>
<protein>
    <submittedName>
        <fullName evidence="2">Uncharacterized protein</fullName>
    </submittedName>
</protein>
<organism evidence="2">
    <name type="scientific">Rhizophora mucronata</name>
    <name type="common">Asiatic mangrove</name>
    <dbReference type="NCBI Taxonomy" id="61149"/>
    <lineage>
        <taxon>Eukaryota</taxon>
        <taxon>Viridiplantae</taxon>
        <taxon>Streptophyta</taxon>
        <taxon>Embryophyta</taxon>
        <taxon>Tracheophyta</taxon>
        <taxon>Spermatophyta</taxon>
        <taxon>Magnoliopsida</taxon>
        <taxon>eudicotyledons</taxon>
        <taxon>Gunneridae</taxon>
        <taxon>Pentapetalae</taxon>
        <taxon>rosids</taxon>
        <taxon>fabids</taxon>
        <taxon>Malpighiales</taxon>
        <taxon>Rhizophoraceae</taxon>
        <taxon>Rhizophora</taxon>
    </lineage>
</organism>
<name>A0A2P2QDD9_RHIMU</name>
<reference evidence="2" key="1">
    <citation type="submission" date="2018-02" db="EMBL/GenBank/DDBJ databases">
        <title>Rhizophora mucronata_Transcriptome.</title>
        <authorList>
            <person name="Meera S.P."/>
            <person name="Sreeshan A."/>
            <person name="Augustine A."/>
        </authorList>
    </citation>
    <scope>NUCLEOTIDE SEQUENCE</scope>
    <source>
        <tissue evidence="2">Leaf</tissue>
    </source>
</reference>
<proteinExistence type="predicted"/>
<sequence>MEVCATAPDKPPAKRHPVVSISA</sequence>
<evidence type="ECO:0000313" key="2">
    <source>
        <dbReference type="EMBL" id="MBX64992.1"/>
    </source>
</evidence>
<feature type="region of interest" description="Disordered" evidence="1">
    <location>
        <begin position="1"/>
        <end position="23"/>
    </location>
</feature>
<accession>A0A2P2QDD9</accession>
<evidence type="ECO:0000256" key="1">
    <source>
        <dbReference type="SAM" id="MobiDB-lite"/>
    </source>
</evidence>